<proteinExistence type="predicted"/>
<dbReference type="InterPro" id="IPR058353">
    <property type="entry name" value="DUF8040"/>
</dbReference>
<dbReference type="OrthoDB" id="1110277at2759"/>
<dbReference type="Pfam" id="PF26138">
    <property type="entry name" value="DUF8040"/>
    <property type="match status" value="1"/>
</dbReference>
<dbReference type="AlphaFoldDB" id="A0A484LJE6"/>
<organism evidence="2 3">
    <name type="scientific">Cuscuta campestris</name>
    <dbReference type="NCBI Taxonomy" id="132261"/>
    <lineage>
        <taxon>Eukaryota</taxon>
        <taxon>Viridiplantae</taxon>
        <taxon>Streptophyta</taxon>
        <taxon>Embryophyta</taxon>
        <taxon>Tracheophyta</taxon>
        <taxon>Spermatophyta</taxon>
        <taxon>Magnoliopsida</taxon>
        <taxon>eudicotyledons</taxon>
        <taxon>Gunneridae</taxon>
        <taxon>Pentapetalae</taxon>
        <taxon>asterids</taxon>
        <taxon>lamiids</taxon>
        <taxon>Solanales</taxon>
        <taxon>Convolvulaceae</taxon>
        <taxon>Cuscuteae</taxon>
        <taxon>Cuscuta</taxon>
        <taxon>Cuscuta subgen. Grammica</taxon>
        <taxon>Cuscuta sect. Cleistogrammica</taxon>
    </lineage>
</organism>
<evidence type="ECO:0000259" key="1">
    <source>
        <dbReference type="Pfam" id="PF26138"/>
    </source>
</evidence>
<dbReference type="InterPro" id="IPR045249">
    <property type="entry name" value="HARBI1-like"/>
</dbReference>
<dbReference type="PANTHER" id="PTHR22930">
    <property type="match status" value="1"/>
</dbReference>
<dbReference type="Proteomes" id="UP000595140">
    <property type="component" value="Unassembled WGS sequence"/>
</dbReference>
<gene>
    <name evidence="2" type="ORF">CCAM_LOCUS17874</name>
</gene>
<keyword evidence="3" id="KW-1185">Reference proteome</keyword>
<dbReference type="EMBL" id="OOIL02001477">
    <property type="protein sequence ID" value="VFQ76098.1"/>
    <property type="molecule type" value="Genomic_DNA"/>
</dbReference>
<feature type="domain" description="DUF8040" evidence="1">
    <location>
        <begin position="2"/>
        <end position="40"/>
    </location>
</feature>
<name>A0A484LJE6_9ASTE</name>
<evidence type="ECO:0000313" key="3">
    <source>
        <dbReference type="Proteomes" id="UP000595140"/>
    </source>
</evidence>
<accession>A0A484LJE6</accession>
<sequence length="96" mass="10934">MIATFLLIVGHNDRYCNVRQRFGRSHFTTSQNFNKVLKALNTIAPQMMVKPGFAVPSKIRGNTRFYPYFKDCIGAIDGTHIPAMIKGRQWVGRICT</sequence>
<evidence type="ECO:0000313" key="2">
    <source>
        <dbReference type="EMBL" id="VFQ76098.1"/>
    </source>
</evidence>
<dbReference type="PANTHER" id="PTHR22930:SF259">
    <property type="entry name" value="OS08G0106900 PROTEIN"/>
    <property type="match status" value="1"/>
</dbReference>
<protein>
    <recommendedName>
        <fullName evidence="1">DUF8040 domain-containing protein</fullName>
    </recommendedName>
</protein>
<reference evidence="2 3" key="1">
    <citation type="submission" date="2018-04" db="EMBL/GenBank/DDBJ databases">
        <authorList>
            <person name="Vogel A."/>
        </authorList>
    </citation>
    <scope>NUCLEOTIDE SEQUENCE [LARGE SCALE GENOMIC DNA]</scope>
</reference>